<name>A0A835AZY7_9POAL</name>
<feature type="compositionally biased region" description="Polar residues" evidence="1">
    <location>
        <begin position="834"/>
        <end position="848"/>
    </location>
</feature>
<proteinExistence type="predicted"/>
<dbReference type="Gene3D" id="3.40.50.1820">
    <property type="entry name" value="alpha/beta hydrolase"/>
    <property type="match status" value="2"/>
</dbReference>
<dbReference type="SUPFAM" id="SSF53474">
    <property type="entry name" value="alpha/beta-Hydrolases"/>
    <property type="match status" value="2"/>
</dbReference>
<dbReference type="PANTHER" id="PTHR23024:SF538">
    <property type="entry name" value="OS07G0643100 PROTEIN"/>
    <property type="match status" value="1"/>
</dbReference>
<dbReference type="OrthoDB" id="408631at2759"/>
<dbReference type="AlphaFoldDB" id="A0A835AZY7"/>
<feature type="region of interest" description="Disordered" evidence="1">
    <location>
        <begin position="829"/>
        <end position="859"/>
    </location>
</feature>
<dbReference type="Pfam" id="PF07859">
    <property type="entry name" value="Abhydrolase_3"/>
    <property type="match status" value="2"/>
</dbReference>
<dbReference type="Proteomes" id="UP000636709">
    <property type="component" value="Unassembled WGS sequence"/>
</dbReference>
<evidence type="ECO:0000259" key="2">
    <source>
        <dbReference type="Pfam" id="PF07859"/>
    </source>
</evidence>
<comment type="caution">
    <text evidence="3">The sequence shown here is derived from an EMBL/GenBank/DDBJ whole genome shotgun (WGS) entry which is preliminary data.</text>
</comment>
<protein>
    <recommendedName>
        <fullName evidence="2">Alpha/beta hydrolase fold-3 domain-containing protein</fullName>
    </recommendedName>
</protein>
<reference evidence="3" key="1">
    <citation type="submission" date="2020-07" db="EMBL/GenBank/DDBJ databases">
        <title>Genome sequence and genetic diversity analysis of an under-domesticated orphan crop, white fonio (Digitaria exilis).</title>
        <authorList>
            <person name="Bennetzen J.L."/>
            <person name="Chen S."/>
            <person name="Ma X."/>
            <person name="Wang X."/>
            <person name="Yssel A.E.J."/>
            <person name="Chaluvadi S.R."/>
            <person name="Johnson M."/>
            <person name="Gangashetty P."/>
            <person name="Hamidou F."/>
            <person name="Sanogo M.D."/>
            <person name="Zwaenepoel A."/>
            <person name="Wallace J."/>
            <person name="Van De Peer Y."/>
            <person name="Van Deynze A."/>
        </authorList>
    </citation>
    <scope>NUCLEOTIDE SEQUENCE</scope>
    <source>
        <tissue evidence="3">Leaves</tissue>
    </source>
</reference>
<dbReference type="InterPro" id="IPR029058">
    <property type="entry name" value="AB_hydrolase_fold"/>
</dbReference>
<feature type="compositionally biased region" description="Basic and acidic residues" evidence="1">
    <location>
        <begin position="414"/>
        <end position="426"/>
    </location>
</feature>
<dbReference type="GO" id="GO:0016787">
    <property type="term" value="F:hydrolase activity"/>
    <property type="evidence" value="ECO:0007669"/>
    <property type="project" value="InterPro"/>
</dbReference>
<gene>
    <name evidence="3" type="ORF">HU200_052127</name>
</gene>
<sequence>MAGSDDSSRRRRMPSLPWTVSIQAAAFAFGHRVDGTIRRSLFFLGDLKKRATPRSNASGGVRSTDITIDASRGIWARVFSPTAVAGGSTPPLPVVVFFHGGGFTVFSAASRPYDTLCRRLCRGVHAVVVSIDYRLAPEHRFPAAYDDGVAALQYLDANALPAHVAPVPIDLSSCFLAGDSSGGNMVHHVAQRWAASMSSAAAAEASRRRLRLAGAIMIQPFFGGEERTDAEAAFDKACRILTVARADHYWREFLPVGATRDHPAARVCGDGVELADAFPPAMVVVGGLDLLRDWHARYVETLRWKGKAVTVVEYPDAFHGFYAFPELADSGKFVEDMKLFVDKHSLSLGREKGRERNDPPIQALVLMAEDAGVSPPKLEAPINVEEEDDDSTFIVLDGEVWRTKKSKPKAPPPKRMEAEEERRAVTEEEEEEAPELEMIGPDDEGHWMTVAQFRRYWNQRWSGYYGSFEDTKPQLTHCESVLWCSGCCQEMAGGSDDNAAGHRKPSLPWTVRVQLAALGLAHRPDGSIRRLLFSLGDLKASASARPNAAGVRSGDVTIDASRGLWARVFSPSSSGDADAQPVPVVVYFHGGGFVLFSAASRPYDAFCRRICRELRAVVVSVNYRLAPHHRFPAAYDDGVATLEYLDTNALPADVVTVPVDLSSCFLAGDSAGGNIAHHVAQRWASMSAARLRVAGAVLIQPFFGGEERTDAEVELDRVSALSVAGTDHYWREFLPEGATRDHPAARVCGDGVELAEAFPPAMVVIGGFDLLKDWQARYAETLRGKGKQMRVVEYPDAVHGFHAFPELADAGKLVEEMKLFVQEHRSKPALHSFHSPSSRPTNPSQPCASNRRRTPSTKSVHGLMAVVLESVTRPLTMRMTVTIDPCIDLASAFS</sequence>
<accession>A0A835AZY7</accession>
<evidence type="ECO:0000256" key="1">
    <source>
        <dbReference type="SAM" id="MobiDB-lite"/>
    </source>
</evidence>
<feature type="domain" description="Alpha/beta hydrolase fold-3" evidence="2">
    <location>
        <begin position="95"/>
        <end position="322"/>
    </location>
</feature>
<keyword evidence="4" id="KW-1185">Reference proteome</keyword>
<dbReference type="InterPro" id="IPR050466">
    <property type="entry name" value="Carboxylest/Gibb_receptor"/>
</dbReference>
<evidence type="ECO:0000313" key="3">
    <source>
        <dbReference type="EMBL" id="KAF8668921.1"/>
    </source>
</evidence>
<dbReference type="InterPro" id="IPR013094">
    <property type="entry name" value="AB_hydrolase_3"/>
</dbReference>
<organism evidence="3 4">
    <name type="scientific">Digitaria exilis</name>
    <dbReference type="NCBI Taxonomy" id="1010633"/>
    <lineage>
        <taxon>Eukaryota</taxon>
        <taxon>Viridiplantae</taxon>
        <taxon>Streptophyta</taxon>
        <taxon>Embryophyta</taxon>
        <taxon>Tracheophyta</taxon>
        <taxon>Spermatophyta</taxon>
        <taxon>Magnoliopsida</taxon>
        <taxon>Liliopsida</taxon>
        <taxon>Poales</taxon>
        <taxon>Poaceae</taxon>
        <taxon>PACMAD clade</taxon>
        <taxon>Panicoideae</taxon>
        <taxon>Panicodae</taxon>
        <taxon>Paniceae</taxon>
        <taxon>Anthephorinae</taxon>
        <taxon>Digitaria</taxon>
    </lineage>
</organism>
<evidence type="ECO:0000313" key="4">
    <source>
        <dbReference type="Proteomes" id="UP000636709"/>
    </source>
</evidence>
<feature type="domain" description="Alpha/beta hydrolase fold-3" evidence="2">
    <location>
        <begin position="585"/>
        <end position="802"/>
    </location>
</feature>
<dbReference type="EMBL" id="JACEFO010002273">
    <property type="protein sequence ID" value="KAF8668921.1"/>
    <property type="molecule type" value="Genomic_DNA"/>
</dbReference>
<feature type="region of interest" description="Disordered" evidence="1">
    <location>
        <begin position="404"/>
        <end position="442"/>
    </location>
</feature>
<dbReference type="PANTHER" id="PTHR23024">
    <property type="entry name" value="ARYLACETAMIDE DEACETYLASE"/>
    <property type="match status" value="1"/>
</dbReference>